<comment type="caution">
    <text evidence="9">The sequence shown here is derived from an EMBL/GenBank/DDBJ whole genome shotgun (WGS) entry which is preliminary data.</text>
</comment>
<comment type="similarity">
    <text evidence="2">Belongs to the membrane fusion protein (MFP) (TC 8.A.1) family.</text>
</comment>
<keyword evidence="6" id="KW-0175">Coiled coil</keyword>
<evidence type="ECO:0000259" key="7">
    <source>
        <dbReference type="Pfam" id="PF25876"/>
    </source>
</evidence>
<keyword evidence="5" id="KW-0472">Membrane</keyword>
<evidence type="ECO:0000313" key="10">
    <source>
        <dbReference type="Proteomes" id="UP000053372"/>
    </source>
</evidence>
<name>A0A0V7ZPL6_9CYAN</name>
<dbReference type="Gene3D" id="2.40.50.100">
    <property type="match status" value="1"/>
</dbReference>
<dbReference type="Gene3D" id="1.10.287.470">
    <property type="entry name" value="Helix hairpin bin"/>
    <property type="match status" value="1"/>
</dbReference>
<feature type="domain" description="AprE-like beta-barrel" evidence="8">
    <location>
        <begin position="327"/>
        <end position="429"/>
    </location>
</feature>
<gene>
    <name evidence="9" type="ORF">BC008_25250</name>
</gene>
<dbReference type="PANTHER" id="PTHR30386">
    <property type="entry name" value="MEMBRANE FUSION SUBUNIT OF EMRAB-TOLC MULTIDRUG EFFLUX PUMP"/>
    <property type="match status" value="1"/>
</dbReference>
<dbReference type="Pfam" id="PF25876">
    <property type="entry name" value="HH_MFP_RND"/>
    <property type="match status" value="1"/>
</dbReference>
<evidence type="ECO:0000259" key="8">
    <source>
        <dbReference type="Pfam" id="PF26002"/>
    </source>
</evidence>
<proteinExistence type="inferred from homology"/>
<organism evidence="9 10">
    <name type="scientific">Mastigocoleus testarum BC008</name>
    <dbReference type="NCBI Taxonomy" id="371196"/>
    <lineage>
        <taxon>Bacteria</taxon>
        <taxon>Bacillati</taxon>
        <taxon>Cyanobacteriota</taxon>
        <taxon>Cyanophyceae</taxon>
        <taxon>Nostocales</taxon>
        <taxon>Hapalosiphonaceae</taxon>
        <taxon>Mastigocoleus</taxon>
    </lineage>
</organism>
<dbReference type="PANTHER" id="PTHR30386:SF26">
    <property type="entry name" value="TRANSPORT PROTEIN COMB"/>
    <property type="match status" value="1"/>
</dbReference>
<dbReference type="SUPFAM" id="SSF111369">
    <property type="entry name" value="HlyD-like secretion proteins"/>
    <property type="match status" value="1"/>
</dbReference>
<dbReference type="RefSeq" id="WP_058183835.1">
    <property type="nucleotide sequence ID" value="NZ_LMTZ01000098.1"/>
</dbReference>
<dbReference type="InterPro" id="IPR058624">
    <property type="entry name" value="MdtA-like_HH"/>
</dbReference>
<dbReference type="Proteomes" id="UP000053372">
    <property type="component" value="Unassembled WGS sequence"/>
</dbReference>
<evidence type="ECO:0000256" key="1">
    <source>
        <dbReference type="ARBA" id="ARBA00004167"/>
    </source>
</evidence>
<dbReference type="Pfam" id="PF26002">
    <property type="entry name" value="Beta-barrel_AprE"/>
    <property type="match status" value="1"/>
</dbReference>
<comment type="subcellular location">
    <subcellularLocation>
        <location evidence="1">Membrane</location>
        <topology evidence="1">Single-pass membrane protein</topology>
    </subcellularLocation>
</comment>
<reference evidence="9 10" key="1">
    <citation type="journal article" date="2015" name="Genome Announc.">
        <title>Draft Genome of the Euendolithic (true boring) Cyanobacterium Mastigocoleus testarum strain BC008.</title>
        <authorList>
            <person name="Guida B.S."/>
            <person name="Garcia-Pichel F."/>
        </authorList>
    </citation>
    <scope>NUCLEOTIDE SEQUENCE [LARGE SCALE GENOMIC DNA]</scope>
    <source>
        <strain evidence="9 10">BC008</strain>
    </source>
</reference>
<evidence type="ECO:0000256" key="3">
    <source>
        <dbReference type="ARBA" id="ARBA00022692"/>
    </source>
</evidence>
<keyword evidence="3" id="KW-0812">Transmembrane</keyword>
<dbReference type="InterPro" id="IPR058982">
    <property type="entry name" value="Beta-barrel_AprE"/>
</dbReference>
<accession>A0A0V7ZPL6</accession>
<evidence type="ECO:0000256" key="5">
    <source>
        <dbReference type="ARBA" id="ARBA00023136"/>
    </source>
</evidence>
<evidence type="ECO:0000256" key="6">
    <source>
        <dbReference type="SAM" id="Coils"/>
    </source>
</evidence>
<dbReference type="OrthoDB" id="424142at2"/>
<keyword evidence="4" id="KW-1133">Transmembrane helix</keyword>
<dbReference type="EMBL" id="LMTZ01000098">
    <property type="protein sequence ID" value="KST66279.1"/>
    <property type="molecule type" value="Genomic_DNA"/>
</dbReference>
<sequence length="449" mass="49680">MFIESKPIESKPEYLPQIGSEDLLPEIGTWTRLGGLVLPGSVGIAVALAATTEYPMTVKTAARVRPIGEDRVVEAAASGMVTSIKVKQNQVVAKGQPIATIDDSQLRTKKSQVKLRIRQNQLEVSQIDAQLWALQAQINAESKSVERQVASAQAKLRQTKREYKDKEIGTQAQLQEAIANLDLAKEEMKRYQKLGNTGAISELQIKEKEQSFKAAQARVENARAQINPTNAEISIAQEEIAQIKARGESTLAALHKEKESIVQRRIEIENQIMSDRQEFKQVLEDLQKTIVRAPMAGTILSLELRNSSQVVNPGEAVAHISPGSAPLVVKARVTAEDISKVKICKAVKVADCQEGKVQMRVSAYPYPDYGVLKGAVREITADTVEKEQKSLTPEPPSYQVTIEPEHSYLEKQDEHFDLQAGMETTAEIISQEETVLTFLLRKARLITNI</sequence>
<keyword evidence="10" id="KW-1185">Reference proteome</keyword>
<evidence type="ECO:0000256" key="4">
    <source>
        <dbReference type="ARBA" id="ARBA00022989"/>
    </source>
</evidence>
<dbReference type="AlphaFoldDB" id="A0A0V7ZPL6"/>
<feature type="coiled-coil region" evidence="6">
    <location>
        <begin position="135"/>
        <end position="225"/>
    </location>
</feature>
<evidence type="ECO:0000313" key="9">
    <source>
        <dbReference type="EMBL" id="KST66279.1"/>
    </source>
</evidence>
<protein>
    <submittedName>
        <fullName evidence="9">Hemolysin D</fullName>
    </submittedName>
</protein>
<dbReference type="InterPro" id="IPR050739">
    <property type="entry name" value="MFP"/>
</dbReference>
<feature type="domain" description="Multidrug resistance protein MdtA-like alpha-helical hairpin" evidence="7">
    <location>
        <begin position="170"/>
        <end position="226"/>
    </location>
</feature>
<dbReference type="Gene3D" id="2.40.30.170">
    <property type="match status" value="1"/>
</dbReference>
<dbReference type="GO" id="GO:0016020">
    <property type="term" value="C:membrane"/>
    <property type="evidence" value="ECO:0007669"/>
    <property type="project" value="UniProtKB-SubCell"/>
</dbReference>
<evidence type="ECO:0000256" key="2">
    <source>
        <dbReference type="ARBA" id="ARBA00009477"/>
    </source>
</evidence>
<dbReference type="PRINTS" id="PR01490">
    <property type="entry name" value="RTXTOXIND"/>
</dbReference>